<name>A0A0F9D9U3_9ZZZZ</name>
<protein>
    <submittedName>
        <fullName evidence="1">Uncharacterized protein</fullName>
    </submittedName>
</protein>
<gene>
    <name evidence="1" type="ORF">LCGC14_2304890</name>
</gene>
<accession>A0A0F9D9U3</accession>
<feature type="non-terminal residue" evidence="1">
    <location>
        <position position="1"/>
    </location>
</feature>
<proteinExistence type="predicted"/>
<organism evidence="1">
    <name type="scientific">marine sediment metagenome</name>
    <dbReference type="NCBI Taxonomy" id="412755"/>
    <lineage>
        <taxon>unclassified sequences</taxon>
        <taxon>metagenomes</taxon>
        <taxon>ecological metagenomes</taxon>
    </lineage>
</organism>
<dbReference type="AlphaFoldDB" id="A0A0F9D9U3"/>
<dbReference type="EMBL" id="LAZR01032576">
    <property type="protein sequence ID" value="KKL50496.1"/>
    <property type="molecule type" value="Genomic_DNA"/>
</dbReference>
<comment type="caution">
    <text evidence="1">The sequence shown here is derived from an EMBL/GenBank/DDBJ whole genome shotgun (WGS) entry which is preliminary data.</text>
</comment>
<reference evidence="1" key="1">
    <citation type="journal article" date="2015" name="Nature">
        <title>Complex archaea that bridge the gap between prokaryotes and eukaryotes.</title>
        <authorList>
            <person name="Spang A."/>
            <person name="Saw J.H."/>
            <person name="Jorgensen S.L."/>
            <person name="Zaremba-Niedzwiedzka K."/>
            <person name="Martijn J."/>
            <person name="Lind A.E."/>
            <person name="van Eijk R."/>
            <person name="Schleper C."/>
            <person name="Guy L."/>
            <person name="Ettema T.J."/>
        </authorList>
    </citation>
    <scope>NUCLEOTIDE SEQUENCE</scope>
</reference>
<evidence type="ECO:0000313" key="1">
    <source>
        <dbReference type="EMBL" id="KKL50496.1"/>
    </source>
</evidence>
<sequence>GVEDIDVTESVQIGGAETVVRHVDASENTYTIGGATMGGQIHLVAGSDTLSDDDWSGIVLNGWLCGATIAQWDAVYLDDTTNEWAIADADLAGTFPARGLAIAACTDGNPGVILVQGVIRNDAWTWAANGSTLFLSDTGTGSSWTVTAPSTTGDAVQIIGFTINDDQAYFNFAGHYLEVE</sequence>